<name>A0ABP9HFM8_9ACTN</name>
<dbReference type="EMBL" id="BAABHS010000013">
    <property type="protein sequence ID" value="GAA4969702.1"/>
    <property type="molecule type" value="Genomic_DNA"/>
</dbReference>
<feature type="compositionally biased region" description="Low complexity" evidence="1">
    <location>
        <begin position="57"/>
        <end position="92"/>
    </location>
</feature>
<comment type="caution">
    <text evidence="2">The sequence shown here is derived from an EMBL/GenBank/DDBJ whole genome shotgun (WGS) entry which is preliminary data.</text>
</comment>
<accession>A0ABP9HFM8</accession>
<dbReference type="Proteomes" id="UP001500466">
    <property type="component" value="Unassembled WGS sequence"/>
</dbReference>
<proteinExistence type="predicted"/>
<organism evidence="2 3">
    <name type="scientific">Yinghuangia aomiensis</name>
    <dbReference type="NCBI Taxonomy" id="676205"/>
    <lineage>
        <taxon>Bacteria</taxon>
        <taxon>Bacillati</taxon>
        <taxon>Actinomycetota</taxon>
        <taxon>Actinomycetes</taxon>
        <taxon>Kitasatosporales</taxon>
        <taxon>Streptomycetaceae</taxon>
        <taxon>Yinghuangia</taxon>
    </lineage>
</organism>
<reference evidence="3" key="1">
    <citation type="journal article" date="2019" name="Int. J. Syst. Evol. Microbiol.">
        <title>The Global Catalogue of Microorganisms (GCM) 10K type strain sequencing project: providing services to taxonomists for standard genome sequencing and annotation.</title>
        <authorList>
            <consortium name="The Broad Institute Genomics Platform"/>
            <consortium name="The Broad Institute Genome Sequencing Center for Infectious Disease"/>
            <person name="Wu L."/>
            <person name="Ma J."/>
        </authorList>
    </citation>
    <scope>NUCLEOTIDE SEQUENCE [LARGE SCALE GENOMIC DNA]</scope>
    <source>
        <strain evidence="3">JCM 17986</strain>
    </source>
</reference>
<evidence type="ECO:0000313" key="2">
    <source>
        <dbReference type="EMBL" id="GAA4969702.1"/>
    </source>
</evidence>
<protein>
    <submittedName>
        <fullName evidence="2">Uncharacterized protein</fullName>
    </submittedName>
</protein>
<sequence>MNAPSASDTGRSWLPVWNAFGVASWVTGSSMGARGYAGYFGTTRRWQARYRPTVGDGTAARVAGGHARGTAHATGYDDPATARATRPVRPTRQPFGARRVSAPRERAPRGRTAKYVAANHGPASARQASTRHRRLPACIGLFVSAP</sequence>
<keyword evidence="3" id="KW-1185">Reference proteome</keyword>
<evidence type="ECO:0000313" key="3">
    <source>
        <dbReference type="Proteomes" id="UP001500466"/>
    </source>
</evidence>
<evidence type="ECO:0000256" key="1">
    <source>
        <dbReference type="SAM" id="MobiDB-lite"/>
    </source>
</evidence>
<gene>
    <name evidence="2" type="ORF">GCM10023205_38780</name>
</gene>
<feature type="region of interest" description="Disordered" evidence="1">
    <location>
        <begin position="57"/>
        <end position="112"/>
    </location>
</feature>